<accession>A0A4Y9XZT1</accession>
<feature type="chain" id="PRO_5021480426" evidence="1">
    <location>
        <begin position="23"/>
        <end position="81"/>
    </location>
</feature>
<dbReference type="Proteomes" id="UP000298390">
    <property type="component" value="Unassembled WGS sequence"/>
</dbReference>
<gene>
    <name evidence="2" type="ORF">EVJ58_g9041</name>
</gene>
<dbReference type="EMBL" id="SEKV01000735">
    <property type="protein sequence ID" value="TFY54129.1"/>
    <property type="molecule type" value="Genomic_DNA"/>
</dbReference>
<evidence type="ECO:0000313" key="2">
    <source>
        <dbReference type="EMBL" id="TFY54129.1"/>
    </source>
</evidence>
<reference evidence="2 3" key="1">
    <citation type="submission" date="2019-01" db="EMBL/GenBank/DDBJ databases">
        <title>Genome sequencing of the rare red list fungi Fomitopsis rosea.</title>
        <authorList>
            <person name="Buettner E."/>
            <person name="Kellner H."/>
        </authorList>
    </citation>
    <scope>NUCLEOTIDE SEQUENCE [LARGE SCALE GENOMIC DNA]</scope>
    <source>
        <strain evidence="2 3">DSM 105464</strain>
    </source>
</reference>
<evidence type="ECO:0000256" key="1">
    <source>
        <dbReference type="SAM" id="SignalP"/>
    </source>
</evidence>
<feature type="signal peptide" evidence="1">
    <location>
        <begin position="1"/>
        <end position="22"/>
    </location>
</feature>
<keyword evidence="1" id="KW-0732">Signal</keyword>
<comment type="caution">
    <text evidence="2">The sequence shown here is derived from an EMBL/GenBank/DDBJ whole genome shotgun (WGS) entry which is preliminary data.</text>
</comment>
<evidence type="ECO:0000313" key="3">
    <source>
        <dbReference type="Proteomes" id="UP000298390"/>
    </source>
</evidence>
<organism evidence="2 3">
    <name type="scientific">Rhodofomes roseus</name>
    <dbReference type="NCBI Taxonomy" id="34475"/>
    <lineage>
        <taxon>Eukaryota</taxon>
        <taxon>Fungi</taxon>
        <taxon>Dikarya</taxon>
        <taxon>Basidiomycota</taxon>
        <taxon>Agaricomycotina</taxon>
        <taxon>Agaricomycetes</taxon>
        <taxon>Polyporales</taxon>
        <taxon>Rhodofomes</taxon>
    </lineage>
</organism>
<name>A0A4Y9XZT1_9APHY</name>
<proteinExistence type="predicted"/>
<sequence>MRFSTFLSLILVAAAAPSAILALPIPDTSSDAQLPDGVASESAAAQATFDLHASEARQYGSVMAYYRELDRMKARAAGTAG</sequence>
<protein>
    <submittedName>
        <fullName evidence="2">Uncharacterized protein</fullName>
    </submittedName>
</protein>
<dbReference type="AlphaFoldDB" id="A0A4Y9XZT1"/>